<feature type="compositionally biased region" description="Pro residues" evidence="1">
    <location>
        <begin position="446"/>
        <end position="455"/>
    </location>
</feature>
<sequence length="1567" mass="154071">MPVPASASNTTTLAPLVARPGAPVLAPAALPHINATSTALPSSRNQTLPAPLPAPPVPAKAAAHSVTKAKPAQLVPANRYQAAPSKTPPPPPKHAAAALKVGSRAPSAAVPVGIQRAPVPGPQIERPAMGNLTPVSAPLEAVPAPAPSTSTASGSQTVGSEASGPAVTGVAIAATTSVMAAPQLQPAASPTHEVPAPEQAPALISSFLQAAAPVPIEASAPASAASQAPVPLASMSQLEAPAPSPLQGADAAPGEAPATAFAAAPAPGPHGSAPELEAAASSPFQGAATAPEEARAPAFAAAQAPGPLVSTSELEIPAQSPFQGAAEAPATAFAAALAPGPLGSVPKLDTAAPSPFQGAALVPAPAPQAAPTTAFTAAQAPIVLEMDAGVPSSYELAPVPAAQAALAAAAAPAEASAGAAFPPSENYTVSKPRQDFLQVAVAQPAETPPTPPASAPAPADGQTAATDDSPVAAPRQAIGVIQASLVPNTALSAQPTGQAKPSVQDPVPSSSSGIPPAAERAEAPAVAATGAPTALQGPEEANAAGAGEEEPARSATATLADSGELVSSAEAPLTAWALPAFLAPLPEPEEGSLVGSSPVQVPNAALRLPGSAPTAQPPSPEQLPAGNVAFLDTGVLQPEASSPDSVSLVNVSLKSAALTSQLYRAAPVSAAEVAPVAAPAETLTPPQAPAASTAILAGAGFEELPAAAPLAYSPLAASQPVVYAPAVNSMRPSAYGGYSVLVNINAGQPAAFPTQPTAQPGASATPNTEAPRADVDSSLAAAAPSSSQALSPGQKALAQLLSAASPQAHPAYEHSFTSGYFDVWAAPAPCDGFFSVRARAAPIAAEAPRHYYPQGAMPASRYGGGNTQEAPSQTIKAPIASAMPSASPAPAPAPGRSISLQPLGAETTLVPGPLPAVAPPAAEPNQTPLAYAPSAAAYAPSPAAAYHAGYYAGIQAAQAALAAATSPAPSPAQEAEIPAPEIAHTVESPSTPQPAEGAQPPRGFAQAPQRGVYGVYGGYGAYTTRGIETRGSSFALAPVVREYPAEGVPAPVASPGPAEGELVPAASPSGSYGAYGVGKYGYGAEQGASYARGPPHSVGLAFAPATEHTSPVPYVGYGVGASPGVYSAFAVRPQAYYMPVRPQSYAPLTPAPAPSTFAGLQSTPTPRTAPAPAAKATPATSPVSASPFAPALSPAAATSAPAAQPVLGPSASPLSLITHLGISSALAPVAAASAPATPPQPTPSAAPPSLAAAIAPEAVSPAEGPASAVPAHAPVLLTSAAVPSPSAALAPRPLAQAPRQPANLNSSVQSSCDACAGFGVDRPLSMAMSVSDGRELAQFSTFEGVPSNVVYFVADVAFSRAPLGFGAQQISAANGTIIEVYPQEGCGHYVAKGYVQQPESGDPARTDINLSITDGAVFDCAGDAFPGSSLTSSILNRPTGALHTPTLKQSASGAVSNQSQVFLTLTFSQPVSSVSPADISVQLTQTQMPGAAAVAGLPGPTDGSPQAVFEFLLEISECFLGLVGVDFVGTVHNSDGAENLPVSTLQFWQMTADQWAALSTADSPMPQ</sequence>
<feature type="region of interest" description="Disordered" evidence="1">
    <location>
        <begin position="239"/>
        <end position="302"/>
    </location>
</feature>
<dbReference type="EMBL" id="AGSI01000006">
    <property type="protein sequence ID" value="EIE24189.1"/>
    <property type="molecule type" value="Genomic_DNA"/>
</dbReference>
<feature type="compositionally biased region" description="Low complexity" evidence="1">
    <location>
        <begin position="501"/>
        <end position="546"/>
    </location>
</feature>
<feature type="compositionally biased region" description="Low complexity" evidence="1">
    <location>
        <begin position="777"/>
        <end position="786"/>
    </location>
</feature>
<evidence type="ECO:0000313" key="2">
    <source>
        <dbReference type="EMBL" id="EIE24189.1"/>
    </source>
</evidence>
<feature type="compositionally biased region" description="Polar residues" evidence="1">
    <location>
        <begin position="36"/>
        <end position="48"/>
    </location>
</feature>
<feature type="region of interest" description="Disordered" evidence="1">
    <location>
        <begin position="36"/>
        <end position="68"/>
    </location>
</feature>
<evidence type="ECO:0000256" key="1">
    <source>
        <dbReference type="SAM" id="MobiDB-lite"/>
    </source>
</evidence>
<feature type="region of interest" description="Disordered" evidence="1">
    <location>
        <begin position="751"/>
        <end position="786"/>
    </location>
</feature>
<comment type="caution">
    <text evidence="2">The sequence shown here is derived from an EMBL/GenBank/DDBJ whole genome shotgun (WGS) entry which is preliminary data.</text>
</comment>
<feature type="region of interest" description="Disordered" evidence="1">
    <location>
        <begin position="79"/>
        <end position="98"/>
    </location>
</feature>
<protein>
    <submittedName>
        <fullName evidence="2">Uncharacterized protein</fullName>
    </submittedName>
</protein>
<dbReference type="RefSeq" id="XP_005648733.1">
    <property type="nucleotide sequence ID" value="XM_005648676.1"/>
</dbReference>
<dbReference type="KEGG" id="csl:COCSUDRAFT_62699"/>
<organism evidence="2 3">
    <name type="scientific">Coccomyxa subellipsoidea (strain C-169)</name>
    <name type="common">Green microalga</name>
    <dbReference type="NCBI Taxonomy" id="574566"/>
    <lineage>
        <taxon>Eukaryota</taxon>
        <taxon>Viridiplantae</taxon>
        <taxon>Chlorophyta</taxon>
        <taxon>core chlorophytes</taxon>
        <taxon>Trebouxiophyceae</taxon>
        <taxon>Trebouxiophyceae incertae sedis</taxon>
        <taxon>Coccomyxaceae</taxon>
        <taxon>Coccomyxa</taxon>
        <taxon>Coccomyxa subellipsoidea</taxon>
    </lineage>
</organism>
<feature type="compositionally biased region" description="Low complexity" evidence="1">
    <location>
        <begin position="1162"/>
        <end position="1187"/>
    </location>
</feature>
<accession>I0Z0M0</accession>
<gene>
    <name evidence="2" type="ORF">COCSUDRAFT_62699</name>
</gene>
<feature type="region of interest" description="Disordered" evidence="1">
    <location>
        <begin position="142"/>
        <end position="161"/>
    </location>
</feature>
<feature type="region of interest" description="Disordered" evidence="1">
    <location>
        <begin position="492"/>
        <end position="563"/>
    </location>
</feature>
<feature type="region of interest" description="Disordered" evidence="1">
    <location>
        <begin position="985"/>
        <end position="1007"/>
    </location>
</feature>
<feature type="compositionally biased region" description="Low complexity" evidence="1">
    <location>
        <begin position="751"/>
        <end position="762"/>
    </location>
</feature>
<keyword evidence="3" id="KW-1185">Reference proteome</keyword>
<feature type="region of interest" description="Disordered" evidence="1">
    <location>
        <begin position="1156"/>
        <end position="1187"/>
    </location>
</feature>
<feature type="compositionally biased region" description="Low complexity" evidence="1">
    <location>
        <begin position="248"/>
        <end position="302"/>
    </location>
</feature>
<proteinExistence type="predicted"/>
<name>I0Z0M0_COCSC</name>
<evidence type="ECO:0000313" key="3">
    <source>
        <dbReference type="Proteomes" id="UP000007264"/>
    </source>
</evidence>
<reference evidence="2 3" key="1">
    <citation type="journal article" date="2012" name="Genome Biol.">
        <title>The genome of the polar eukaryotic microalga coccomyxa subellipsoidea reveals traits of cold adaptation.</title>
        <authorList>
            <person name="Blanc G."/>
            <person name="Agarkova I."/>
            <person name="Grimwood J."/>
            <person name="Kuo A."/>
            <person name="Brueggeman A."/>
            <person name="Dunigan D."/>
            <person name="Gurnon J."/>
            <person name="Ladunga I."/>
            <person name="Lindquist E."/>
            <person name="Lucas S."/>
            <person name="Pangilinan J."/>
            <person name="Proschold T."/>
            <person name="Salamov A."/>
            <person name="Schmutz J."/>
            <person name="Weeks D."/>
            <person name="Yamada T."/>
            <person name="Claverie J.M."/>
            <person name="Grigoriev I."/>
            <person name="Van Etten J."/>
            <person name="Lomsadze A."/>
            <person name="Borodovsky M."/>
        </authorList>
    </citation>
    <scope>NUCLEOTIDE SEQUENCE [LARGE SCALE GENOMIC DNA]</scope>
    <source>
        <strain evidence="2 3">C-169</strain>
    </source>
</reference>
<dbReference type="Proteomes" id="UP000007264">
    <property type="component" value="Unassembled WGS sequence"/>
</dbReference>
<dbReference type="GeneID" id="17042187"/>
<feature type="region of interest" description="Disordered" evidence="1">
    <location>
        <begin position="607"/>
        <end position="626"/>
    </location>
</feature>
<feature type="region of interest" description="Disordered" evidence="1">
    <location>
        <begin position="443"/>
        <end position="470"/>
    </location>
</feature>
<dbReference type="OrthoDB" id="10666081at2759"/>